<protein>
    <submittedName>
        <fullName evidence="2">Uncharacterized protein</fullName>
    </submittedName>
</protein>
<feature type="compositionally biased region" description="Polar residues" evidence="1">
    <location>
        <begin position="694"/>
        <end position="705"/>
    </location>
</feature>
<gene>
    <name evidence="2" type="ORF">BDW02DRAFT_2426</name>
</gene>
<reference evidence="2" key="1">
    <citation type="submission" date="2020-01" db="EMBL/GenBank/DDBJ databases">
        <authorList>
            <consortium name="DOE Joint Genome Institute"/>
            <person name="Haridas S."/>
            <person name="Albert R."/>
            <person name="Binder M."/>
            <person name="Bloem J."/>
            <person name="Labutti K."/>
            <person name="Salamov A."/>
            <person name="Andreopoulos B."/>
            <person name="Baker S.E."/>
            <person name="Barry K."/>
            <person name="Bills G."/>
            <person name="Bluhm B.H."/>
            <person name="Cannon C."/>
            <person name="Castanera R."/>
            <person name="Culley D.E."/>
            <person name="Daum C."/>
            <person name="Ezra D."/>
            <person name="Gonzalez J.B."/>
            <person name="Henrissat B."/>
            <person name="Kuo A."/>
            <person name="Liang C."/>
            <person name="Lipzen A."/>
            <person name="Lutzoni F."/>
            <person name="Magnuson J."/>
            <person name="Mondo S."/>
            <person name="Nolan M."/>
            <person name="Ohm R."/>
            <person name="Pangilinan J."/>
            <person name="Park H.-J."/>
            <person name="Ramirez L."/>
            <person name="Alfaro M."/>
            <person name="Sun H."/>
            <person name="Tritt A."/>
            <person name="Yoshinaga Y."/>
            <person name="Zwiers L.-H."/>
            <person name="Turgeon B.G."/>
            <person name="Goodwin S.B."/>
            <person name="Spatafora J.W."/>
            <person name="Crous P.W."/>
            <person name="Grigoriev I.V."/>
        </authorList>
    </citation>
    <scope>NUCLEOTIDE SEQUENCE</scope>
    <source>
        <strain evidence="2">P77</strain>
    </source>
</reference>
<dbReference type="AlphaFoldDB" id="A0A6A5KW18"/>
<evidence type="ECO:0000313" key="3">
    <source>
        <dbReference type="Proteomes" id="UP000800040"/>
    </source>
</evidence>
<accession>A0A6A5KW18</accession>
<feature type="compositionally biased region" description="Basic and acidic residues" evidence="1">
    <location>
        <begin position="679"/>
        <end position="691"/>
    </location>
</feature>
<feature type="compositionally biased region" description="Basic residues" evidence="1">
    <location>
        <begin position="41"/>
        <end position="54"/>
    </location>
</feature>
<feature type="compositionally biased region" description="Polar residues" evidence="1">
    <location>
        <begin position="594"/>
        <end position="616"/>
    </location>
</feature>
<feature type="region of interest" description="Disordered" evidence="1">
    <location>
        <begin position="432"/>
        <end position="453"/>
    </location>
</feature>
<feature type="compositionally biased region" description="Polar residues" evidence="1">
    <location>
        <begin position="626"/>
        <end position="638"/>
    </location>
</feature>
<dbReference type="Proteomes" id="UP000800040">
    <property type="component" value="Unassembled WGS sequence"/>
</dbReference>
<name>A0A6A5KW18_9PLEO</name>
<feature type="region of interest" description="Disordered" evidence="1">
    <location>
        <begin position="257"/>
        <end position="277"/>
    </location>
</feature>
<organism evidence="2 3">
    <name type="scientific">Decorospora gaudefroyi</name>
    <dbReference type="NCBI Taxonomy" id="184978"/>
    <lineage>
        <taxon>Eukaryota</taxon>
        <taxon>Fungi</taxon>
        <taxon>Dikarya</taxon>
        <taxon>Ascomycota</taxon>
        <taxon>Pezizomycotina</taxon>
        <taxon>Dothideomycetes</taxon>
        <taxon>Pleosporomycetidae</taxon>
        <taxon>Pleosporales</taxon>
        <taxon>Pleosporineae</taxon>
        <taxon>Pleosporaceae</taxon>
        <taxon>Decorospora</taxon>
    </lineage>
</organism>
<dbReference type="OrthoDB" id="5430717at2759"/>
<feature type="region of interest" description="Disordered" evidence="1">
    <location>
        <begin position="550"/>
        <end position="705"/>
    </location>
</feature>
<evidence type="ECO:0000256" key="1">
    <source>
        <dbReference type="SAM" id="MobiDB-lite"/>
    </source>
</evidence>
<evidence type="ECO:0000313" key="2">
    <source>
        <dbReference type="EMBL" id="KAF1839599.1"/>
    </source>
</evidence>
<feature type="region of interest" description="Disordered" evidence="1">
    <location>
        <begin position="18"/>
        <end position="126"/>
    </location>
</feature>
<feature type="compositionally biased region" description="Basic and acidic residues" evidence="1">
    <location>
        <begin position="111"/>
        <end position="126"/>
    </location>
</feature>
<feature type="region of interest" description="Disordered" evidence="1">
    <location>
        <begin position="507"/>
        <end position="535"/>
    </location>
</feature>
<proteinExistence type="predicted"/>
<dbReference type="EMBL" id="ML975244">
    <property type="protein sequence ID" value="KAF1839599.1"/>
    <property type="molecule type" value="Genomic_DNA"/>
</dbReference>
<sequence>MDLHVAHFTALSVASHIAKGGERERTSDTVNTDSMPDNKGWRKIGHSKQPKKPSKAPPPPKTISDSPSAPEDLGDRRRQSSWLKPRQSSRPQTPVNGVPTTPAAEDTEDVPSERSESSAARRDSKPKLARYTSLFTTFKDTSKGPEFAEPWSEDAPPPFQPYVDPLDVVQSVRSHMMNASQPIPVEQNSGLFRVFEDYRKMREQKETLSALLEDTLQAWDKAEKHWHDCETRYDMEIRRLELLIARGTSGMTGLMKARQGSVVDRRGRHKKTISHDSFPPMYDFRQLDTEIKLRSQRVFPHRPVSPSEKMIALSKHFEGTNTDLPVGTPQEGMPGTKKNVTLSRQVQSELNLVNLGNSRASAFSGRSGDSLPDETTAFSQARMGPGVACDALIALRELGTLVARRRGLNVDSFNNGLMMLFSKTSTENAFFDSGEEEDVQPPLPEKSPSARKPYFEKGAMPRRALLRFQSQPDLSTQHKHRRQFSFEPGADKLQALLVEYKSHGAEIRDSGYDESDTSPSLRAQRPTLGSQSLVSSSSSVALNTDFSKASKIPSPVQTLGRVRRETSASSVQSLYTRPLDDRRDSRASVLTAFRENSSGNLRPVPQSRSSSNNNLRTADASIPTKDAQSGPQSRNNSMALAAARVAGKGSRNSLPEDGSPSKTITKASSFRPFQLDGAVKLENHTPEERHQRVTGVSSSPTIEIS</sequence>
<feature type="compositionally biased region" description="Polar residues" evidence="1">
    <location>
        <begin position="80"/>
        <end position="99"/>
    </location>
</feature>
<keyword evidence="3" id="KW-1185">Reference proteome</keyword>